<dbReference type="EMBL" id="FCOR01000008">
    <property type="protein sequence ID" value="CVK16609.1"/>
    <property type="molecule type" value="Genomic_DNA"/>
</dbReference>
<dbReference type="Gene3D" id="3.40.50.1820">
    <property type="entry name" value="alpha/beta hydrolase"/>
    <property type="match status" value="1"/>
</dbReference>
<dbReference type="InterPro" id="IPR025460">
    <property type="entry name" value="DUF4280"/>
</dbReference>
<keyword evidence="1" id="KW-0472">Membrane</keyword>
<dbReference type="AlphaFoldDB" id="A0A0X3AN97"/>
<reference evidence="2 3" key="1">
    <citation type="submission" date="2016-01" db="EMBL/GenBank/DDBJ databases">
        <authorList>
            <person name="McClelland M."/>
            <person name="Jain A."/>
            <person name="Saraogi P."/>
            <person name="Mendelson R."/>
            <person name="Westerman R."/>
            <person name="SanMiguel P."/>
            <person name="Csonka L."/>
        </authorList>
    </citation>
    <scope>NUCLEOTIDE SEQUENCE [LARGE SCALE GENOMIC DNA]</scope>
    <source>
        <strain evidence="2 3">R-53146</strain>
    </source>
</reference>
<name>A0A0X3AN97_9FLAO</name>
<dbReference type="Pfam" id="PF14107">
    <property type="entry name" value="DUF4280"/>
    <property type="match status" value="1"/>
</dbReference>
<dbReference type="Pfam" id="PF26363">
    <property type="entry name" value="Phospholipase-like"/>
    <property type="match status" value="1"/>
</dbReference>
<dbReference type="SUPFAM" id="SSF53474">
    <property type="entry name" value="alpha/beta-Hydrolases"/>
    <property type="match status" value="1"/>
</dbReference>
<feature type="transmembrane region" description="Helical" evidence="1">
    <location>
        <begin position="341"/>
        <end position="364"/>
    </location>
</feature>
<dbReference type="InterPro" id="IPR029058">
    <property type="entry name" value="AB_hydrolase_fold"/>
</dbReference>
<keyword evidence="3" id="KW-1185">Reference proteome</keyword>
<dbReference type="RefSeq" id="WP_055425794.1">
    <property type="nucleotide sequence ID" value="NZ_FCOR01000008.1"/>
</dbReference>
<dbReference type="OrthoDB" id="1454494at2"/>
<evidence type="ECO:0000256" key="1">
    <source>
        <dbReference type="SAM" id="Phobius"/>
    </source>
</evidence>
<gene>
    <name evidence="2" type="ORF">Ga0061079_108112</name>
</gene>
<evidence type="ECO:0000313" key="3">
    <source>
        <dbReference type="Proteomes" id="UP000182761"/>
    </source>
</evidence>
<sequence>MIELYVPNGAMVVCTEGKKNTNIRVISQTSVRINGKLQATKNDRFRGDFQCPKMVSGSSALSGMVGAAVGALGGPVGAWVGYFAGRFIGSLSGNGSTRLLPGLCSSLCASSRWEGVHPNVRICGQHALMEKSQLRCPMGGNIHIVMPNIKVALTHARLAQGVYTKVDYDISENNSEIDGFAPVSAERAEEILKDDWEKFLDQDGDNGFYATLYEDQEGNVVVAYRGTDLGAGIQDVKEDVAQAMGISSDQYDAAVALAKEVQKAKKKGIITGDVSITGHSLGGGLATLAGSATGYPTYTYNAAAVHESTYERNGISKNIEHVQAYVGSKDPLNAFQDNREAVLSGAVLIAPALPVMGVGFGTVVAGVPGAVLGGTLGAVSSEMLFFAGIWGILTGGMPRQQGVQRIEVPQNSSLLDGHMIGDLIQGLEQMQKRMGTGNPVYSSRKMSSVKSADIEKTKKWWEAI</sequence>
<proteinExistence type="predicted"/>
<accession>A0A0X3AN97</accession>
<evidence type="ECO:0000313" key="2">
    <source>
        <dbReference type="EMBL" id="CVK16609.1"/>
    </source>
</evidence>
<dbReference type="Proteomes" id="UP000182761">
    <property type="component" value="Unassembled WGS sequence"/>
</dbReference>
<keyword evidence="1" id="KW-0812">Transmembrane</keyword>
<organism evidence="2 3">
    <name type="scientific">Apibacter mensalis</name>
    <dbReference type="NCBI Taxonomy" id="1586267"/>
    <lineage>
        <taxon>Bacteria</taxon>
        <taxon>Pseudomonadati</taxon>
        <taxon>Bacteroidota</taxon>
        <taxon>Flavobacteriia</taxon>
        <taxon>Flavobacteriales</taxon>
        <taxon>Weeksellaceae</taxon>
        <taxon>Apibacter</taxon>
    </lineage>
</organism>
<feature type="transmembrane region" description="Helical" evidence="1">
    <location>
        <begin position="370"/>
        <end position="393"/>
    </location>
</feature>
<dbReference type="STRING" id="1586267.GCA_001418685_01471"/>
<evidence type="ECO:0008006" key="4">
    <source>
        <dbReference type="Google" id="ProtNLM"/>
    </source>
</evidence>
<keyword evidence="1" id="KW-1133">Transmembrane helix</keyword>
<protein>
    <recommendedName>
        <fullName evidence="4">DUF4280 domain-containing protein</fullName>
    </recommendedName>
</protein>